<proteinExistence type="predicted"/>
<reference evidence="2" key="1">
    <citation type="journal article" date="2020" name="Nature">
        <title>Giant virus diversity and host interactions through global metagenomics.</title>
        <authorList>
            <person name="Schulz F."/>
            <person name="Roux S."/>
            <person name="Paez-Espino D."/>
            <person name="Jungbluth S."/>
            <person name="Walsh D.A."/>
            <person name="Denef V.J."/>
            <person name="McMahon K.D."/>
            <person name="Konstantinidis K.T."/>
            <person name="Eloe-Fadrosh E.A."/>
            <person name="Kyrpides N.C."/>
            <person name="Woyke T."/>
        </authorList>
    </citation>
    <scope>NUCLEOTIDE SEQUENCE</scope>
    <source>
        <strain evidence="2">GVMAG-M-3300027708-5</strain>
    </source>
</reference>
<name>A0A6C0JME6_9ZZZZ</name>
<dbReference type="AlphaFoldDB" id="A0A6C0JME6"/>
<feature type="transmembrane region" description="Helical" evidence="1">
    <location>
        <begin position="49"/>
        <end position="72"/>
    </location>
</feature>
<feature type="transmembrane region" description="Helical" evidence="1">
    <location>
        <begin position="139"/>
        <end position="156"/>
    </location>
</feature>
<protein>
    <submittedName>
        <fullName evidence="2">Uncharacterized protein</fullName>
    </submittedName>
</protein>
<feature type="transmembrane region" description="Helical" evidence="1">
    <location>
        <begin position="78"/>
        <end position="100"/>
    </location>
</feature>
<accession>A0A6C0JME6</accession>
<feature type="transmembrane region" description="Helical" evidence="1">
    <location>
        <begin position="107"/>
        <end position="127"/>
    </location>
</feature>
<keyword evidence="1" id="KW-0812">Transmembrane</keyword>
<dbReference type="EMBL" id="MN740406">
    <property type="protein sequence ID" value="QHU05018.1"/>
    <property type="molecule type" value="Genomic_DNA"/>
</dbReference>
<evidence type="ECO:0000256" key="1">
    <source>
        <dbReference type="SAM" id="Phobius"/>
    </source>
</evidence>
<organism evidence="2">
    <name type="scientific">viral metagenome</name>
    <dbReference type="NCBI Taxonomy" id="1070528"/>
    <lineage>
        <taxon>unclassified sequences</taxon>
        <taxon>metagenomes</taxon>
        <taxon>organismal metagenomes</taxon>
    </lineage>
</organism>
<keyword evidence="1" id="KW-0472">Membrane</keyword>
<sequence>MYEDKWNSYMCFFVYMTIQHLLLKTELSQFSKMIQDVQKQNFDLENGKWIPFVGGYLLLYGTIIQLLNYFILTKNESLTNAFLLGCGIYIISDITMFTLFEGARSHIFLFIYDILIVGGGCFLATTYLFRNYSLIIKKYTWLFVLSYLFMALSPFTF</sequence>
<evidence type="ECO:0000313" key="2">
    <source>
        <dbReference type="EMBL" id="QHU05018.1"/>
    </source>
</evidence>
<keyword evidence="1" id="KW-1133">Transmembrane helix</keyword>